<gene>
    <name evidence="1" type="ORF">ACCO45_003422</name>
</gene>
<organism evidence="1 2">
    <name type="scientific">Purpureocillium lilacinum</name>
    <name type="common">Paecilomyces lilacinus</name>
    <dbReference type="NCBI Taxonomy" id="33203"/>
    <lineage>
        <taxon>Eukaryota</taxon>
        <taxon>Fungi</taxon>
        <taxon>Dikarya</taxon>
        <taxon>Ascomycota</taxon>
        <taxon>Pezizomycotina</taxon>
        <taxon>Sordariomycetes</taxon>
        <taxon>Hypocreomycetidae</taxon>
        <taxon>Hypocreales</taxon>
        <taxon>Ophiocordycipitaceae</taxon>
        <taxon>Purpureocillium</taxon>
    </lineage>
</organism>
<comment type="caution">
    <text evidence="1">The sequence shown here is derived from an EMBL/GenBank/DDBJ whole genome shotgun (WGS) entry which is preliminary data.</text>
</comment>
<protein>
    <submittedName>
        <fullName evidence="1">Uncharacterized protein</fullName>
    </submittedName>
</protein>
<evidence type="ECO:0000313" key="2">
    <source>
        <dbReference type="Proteomes" id="UP001638806"/>
    </source>
</evidence>
<dbReference type="Proteomes" id="UP001638806">
    <property type="component" value="Unassembled WGS sequence"/>
</dbReference>
<dbReference type="EMBL" id="JBGNUJ010000003">
    <property type="protein sequence ID" value="KAL3961899.1"/>
    <property type="molecule type" value="Genomic_DNA"/>
</dbReference>
<accession>A0ACC4E187</accession>
<keyword evidence="2" id="KW-1185">Reference proteome</keyword>
<sequence>MSSNAAAMSQAEGHSPNQREQVNIIPTAPLSLNSKSHALVPCPPRRAGRTLPLRRPREPLPPLPPQPALALDAESKGAARRRTHSGRRAHRRDTPAK</sequence>
<reference evidence="1" key="1">
    <citation type="submission" date="2024-12" db="EMBL/GenBank/DDBJ databases">
        <title>Comparative genomics and development of molecular markers within Purpureocillium lilacinum and among Purpureocillium species.</title>
        <authorList>
            <person name="Yeh Z.-Y."/>
            <person name="Ni N.-T."/>
            <person name="Lo P.-H."/>
            <person name="Mushyakhwo K."/>
            <person name="Lin C.-F."/>
            <person name="Nai Y.-S."/>
        </authorList>
    </citation>
    <scope>NUCLEOTIDE SEQUENCE</scope>
    <source>
        <strain evidence="1">NCHU-NPUST-175</strain>
    </source>
</reference>
<name>A0ACC4E187_PURLI</name>
<evidence type="ECO:0000313" key="1">
    <source>
        <dbReference type="EMBL" id="KAL3961899.1"/>
    </source>
</evidence>
<proteinExistence type="predicted"/>